<dbReference type="PANTHER" id="PTHR43782:SF3">
    <property type="entry name" value="ARGINASE"/>
    <property type="match status" value="1"/>
</dbReference>
<evidence type="ECO:0000256" key="4">
    <source>
        <dbReference type="SAM" id="MobiDB-lite"/>
    </source>
</evidence>
<sequence length="233" mass="26171">MPGNTLTRIISPYHSGLRDHRIGNGPRSIQSLGLLPPSKNRAYKSARNRPELRDRSRRISSAVTEAMDNNTFLLNLAGNCMSSAAMACGRKAQALSFIYFDAHDDLDLPDVNENEYFDAMGLSMLRGVSYDGRFIYCGLRDQLGVQRQPRKVNFAAYLKTHLEKRSYWPALVHLDLDVLDETYGKVNVYLSPGRLMEEDILACMDLVPRFSEPRSLIVCSFDPDAGVGIYVCV</sequence>
<dbReference type="AlphaFoldDB" id="A0A5N7C9Q0"/>
<evidence type="ECO:0008006" key="6">
    <source>
        <dbReference type="Google" id="ProtNLM"/>
    </source>
</evidence>
<keyword evidence="1" id="KW-0479">Metal-binding</keyword>
<dbReference type="GO" id="GO:0004053">
    <property type="term" value="F:arginase activity"/>
    <property type="evidence" value="ECO:0007669"/>
    <property type="project" value="TreeGrafter"/>
</dbReference>
<dbReference type="Gene3D" id="3.40.800.10">
    <property type="entry name" value="Ureohydrolase domain"/>
    <property type="match status" value="1"/>
</dbReference>
<proteinExistence type="predicted"/>
<accession>A0A5N7C9Q0</accession>
<evidence type="ECO:0000256" key="1">
    <source>
        <dbReference type="ARBA" id="ARBA00022723"/>
    </source>
</evidence>
<dbReference type="Proteomes" id="UP000326877">
    <property type="component" value="Unassembled WGS sequence"/>
</dbReference>
<evidence type="ECO:0000256" key="2">
    <source>
        <dbReference type="ARBA" id="ARBA00022801"/>
    </source>
</evidence>
<dbReference type="GO" id="GO:0005829">
    <property type="term" value="C:cytosol"/>
    <property type="evidence" value="ECO:0007669"/>
    <property type="project" value="TreeGrafter"/>
</dbReference>
<keyword evidence="2" id="KW-0378">Hydrolase</keyword>
<dbReference type="EMBL" id="ML735251">
    <property type="protein sequence ID" value="KAE8390835.1"/>
    <property type="molecule type" value="Genomic_DNA"/>
</dbReference>
<protein>
    <recommendedName>
        <fullName evidence="6">Arginase</fullName>
    </recommendedName>
</protein>
<keyword evidence="3" id="KW-0464">Manganese</keyword>
<feature type="region of interest" description="Disordered" evidence="4">
    <location>
        <begin position="29"/>
        <end position="56"/>
    </location>
</feature>
<evidence type="ECO:0000313" key="5">
    <source>
        <dbReference type="EMBL" id="KAE8390835.1"/>
    </source>
</evidence>
<dbReference type="Pfam" id="PF00491">
    <property type="entry name" value="Arginase"/>
    <property type="match status" value="1"/>
</dbReference>
<dbReference type="GO" id="GO:0005634">
    <property type="term" value="C:nucleus"/>
    <property type="evidence" value="ECO:0007669"/>
    <property type="project" value="TreeGrafter"/>
</dbReference>
<dbReference type="GO" id="GO:0030145">
    <property type="term" value="F:manganese ion binding"/>
    <property type="evidence" value="ECO:0007669"/>
    <property type="project" value="TreeGrafter"/>
</dbReference>
<organism evidence="5">
    <name type="scientific">Petromyces alliaceus</name>
    <name type="common">Aspergillus alliaceus</name>
    <dbReference type="NCBI Taxonomy" id="209559"/>
    <lineage>
        <taxon>Eukaryota</taxon>
        <taxon>Fungi</taxon>
        <taxon>Dikarya</taxon>
        <taxon>Ascomycota</taxon>
        <taxon>Pezizomycotina</taxon>
        <taxon>Eurotiomycetes</taxon>
        <taxon>Eurotiomycetidae</taxon>
        <taxon>Eurotiales</taxon>
        <taxon>Aspergillaceae</taxon>
        <taxon>Aspergillus</taxon>
        <taxon>Aspergillus subgen. Circumdati</taxon>
    </lineage>
</organism>
<dbReference type="InterPro" id="IPR006035">
    <property type="entry name" value="Ureohydrolase"/>
</dbReference>
<gene>
    <name evidence="5" type="ORF">BDV23DRAFT_172107</name>
</gene>
<dbReference type="OrthoDB" id="9992747at2759"/>
<dbReference type="SUPFAM" id="SSF52768">
    <property type="entry name" value="Arginase/deacetylase"/>
    <property type="match status" value="1"/>
</dbReference>
<dbReference type="PANTHER" id="PTHR43782">
    <property type="entry name" value="ARGINASE"/>
    <property type="match status" value="1"/>
</dbReference>
<reference evidence="5" key="1">
    <citation type="submission" date="2019-04" db="EMBL/GenBank/DDBJ databases">
        <title>Friends and foes A comparative genomics studyof 23 Aspergillus species from section Flavi.</title>
        <authorList>
            <consortium name="DOE Joint Genome Institute"/>
            <person name="Kjaerbolling I."/>
            <person name="Vesth T."/>
            <person name="Frisvad J.C."/>
            <person name="Nybo J.L."/>
            <person name="Theobald S."/>
            <person name="Kildgaard S."/>
            <person name="Isbrandt T."/>
            <person name="Kuo A."/>
            <person name="Sato A."/>
            <person name="Lyhne E.K."/>
            <person name="Kogle M.E."/>
            <person name="Wiebenga A."/>
            <person name="Kun R.S."/>
            <person name="Lubbers R.J."/>
            <person name="Makela M.R."/>
            <person name="Barry K."/>
            <person name="Chovatia M."/>
            <person name="Clum A."/>
            <person name="Daum C."/>
            <person name="Haridas S."/>
            <person name="He G."/>
            <person name="LaButti K."/>
            <person name="Lipzen A."/>
            <person name="Mondo S."/>
            <person name="Riley R."/>
            <person name="Salamov A."/>
            <person name="Simmons B.A."/>
            <person name="Magnuson J.K."/>
            <person name="Henrissat B."/>
            <person name="Mortensen U.H."/>
            <person name="Larsen T.O."/>
            <person name="Devries R.P."/>
            <person name="Grigoriev I.V."/>
            <person name="Machida M."/>
            <person name="Baker S.E."/>
            <person name="Andersen M.R."/>
        </authorList>
    </citation>
    <scope>NUCLEOTIDE SEQUENCE [LARGE SCALE GENOMIC DNA]</scope>
    <source>
        <strain evidence="5">IBT 14317</strain>
    </source>
</reference>
<dbReference type="InterPro" id="IPR023696">
    <property type="entry name" value="Ureohydrolase_dom_sf"/>
</dbReference>
<name>A0A5N7C9Q0_PETAA</name>
<evidence type="ECO:0000256" key="3">
    <source>
        <dbReference type="ARBA" id="ARBA00023211"/>
    </source>
</evidence>